<accession>A0ABV9Q5X9</accession>
<reference evidence="2" key="1">
    <citation type="journal article" date="2019" name="Int. J. Syst. Evol. Microbiol.">
        <title>The Global Catalogue of Microorganisms (GCM) 10K type strain sequencing project: providing services to taxonomists for standard genome sequencing and annotation.</title>
        <authorList>
            <consortium name="The Broad Institute Genomics Platform"/>
            <consortium name="The Broad Institute Genome Sequencing Center for Infectious Disease"/>
            <person name="Wu L."/>
            <person name="Ma J."/>
        </authorList>
    </citation>
    <scope>NUCLEOTIDE SEQUENCE [LARGE SCALE GENOMIC DNA]</scope>
    <source>
        <strain evidence="2">WYCCWR 12678</strain>
    </source>
</reference>
<gene>
    <name evidence="1" type="ORF">ACFO8Q_17990</name>
</gene>
<dbReference type="Proteomes" id="UP001596002">
    <property type="component" value="Unassembled WGS sequence"/>
</dbReference>
<protein>
    <submittedName>
        <fullName evidence="1">Uncharacterized protein</fullName>
    </submittedName>
</protein>
<evidence type="ECO:0000313" key="1">
    <source>
        <dbReference type="EMBL" id="MFC4769224.1"/>
    </source>
</evidence>
<sequence length="87" mass="9865">MNEIKTMLSTILENQKITNAKIEALTMDVRQLQGDVTVLKEDGSVLKENVAEIKTLLNEVSQSAEFLVHKTGEHEKEIFVLKRKQKA</sequence>
<dbReference type="RefSeq" id="WP_380027493.1">
    <property type="nucleotide sequence ID" value="NZ_JBHSHC010000119.1"/>
</dbReference>
<dbReference type="EMBL" id="JBHSHC010000119">
    <property type="protein sequence ID" value="MFC4769224.1"/>
    <property type="molecule type" value="Genomic_DNA"/>
</dbReference>
<name>A0ABV9Q5X9_9BACL</name>
<proteinExistence type="predicted"/>
<keyword evidence="2" id="KW-1185">Reference proteome</keyword>
<dbReference type="Gene3D" id="1.20.5.190">
    <property type="match status" value="1"/>
</dbReference>
<organism evidence="1 2">
    <name type="scientific">Effusibacillus consociatus</name>
    <dbReference type="NCBI Taxonomy" id="1117041"/>
    <lineage>
        <taxon>Bacteria</taxon>
        <taxon>Bacillati</taxon>
        <taxon>Bacillota</taxon>
        <taxon>Bacilli</taxon>
        <taxon>Bacillales</taxon>
        <taxon>Alicyclobacillaceae</taxon>
        <taxon>Effusibacillus</taxon>
    </lineage>
</organism>
<evidence type="ECO:0000313" key="2">
    <source>
        <dbReference type="Proteomes" id="UP001596002"/>
    </source>
</evidence>
<comment type="caution">
    <text evidence="1">The sequence shown here is derived from an EMBL/GenBank/DDBJ whole genome shotgun (WGS) entry which is preliminary data.</text>
</comment>